<name>A0A3G5A660_9VIRU</name>
<protein>
    <submittedName>
        <fullName evidence="2">Uncharacterized protein</fullName>
    </submittedName>
</protein>
<reference evidence="2" key="1">
    <citation type="submission" date="2018-10" db="EMBL/GenBank/DDBJ databases">
        <title>Hidden diversity of soil giant viruses.</title>
        <authorList>
            <person name="Schulz F."/>
            <person name="Alteio L."/>
            <person name="Goudeau D."/>
            <person name="Ryan E.M."/>
            <person name="Malmstrom R.R."/>
            <person name="Blanchard J."/>
            <person name="Woyke T."/>
        </authorList>
    </citation>
    <scope>NUCLEOTIDE SEQUENCE</scope>
    <source>
        <strain evidence="2">HAV1</strain>
    </source>
</reference>
<organism evidence="2">
    <name type="scientific">Harvfovirus sp</name>
    <dbReference type="NCBI Taxonomy" id="2487768"/>
    <lineage>
        <taxon>Viruses</taxon>
        <taxon>Varidnaviria</taxon>
        <taxon>Bamfordvirae</taxon>
        <taxon>Nucleocytoviricota</taxon>
        <taxon>Megaviricetes</taxon>
        <taxon>Imitervirales</taxon>
        <taxon>Mimiviridae</taxon>
        <taxon>Klosneuvirinae</taxon>
    </lineage>
</organism>
<evidence type="ECO:0000256" key="1">
    <source>
        <dbReference type="SAM" id="Phobius"/>
    </source>
</evidence>
<dbReference type="EMBL" id="MK072254">
    <property type="protein sequence ID" value="AYV80969.1"/>
    <property type="molecule type" value="Genomic_DNA"/>
</dbReference>
<gene>
    <name evidence="2" type="ORF">Harvfovirus12_5</name>
</gene>
<feature type="transmembrane region" description="Helical" evidence="1">
    <location>
        <begin position="52"/>
        <end position="69"/>
    </location>
</feature>
<sequence length="70" mass="7805">MASVLARRCFSLIGKRTVIQPVIRPRQMPVRNLSNETPTDQICKKLDRIEDVLFWINIGVAANAGIALVS</sequence>
<proteinExistence type="predicted"/>
<keyword evidence="1" id="KW-0472">Membrane</keyword>
<keyword evidence="1" id="KW-0812">Transmembrane</keyword>
<evidence type="ECO:0000313" key="2">
    <source>
        <dbReference type="EMBL" id="AYV80969.1"/>
    </source>
</evidence>
<keyword evidence="1" id="KW-1133">Transmembrane helix</keyword>
<accession>A0A3G5A660</accession>